<evidence type="ECO:0000313" key="4">
    <source>
        <dbReference type="Proteomes" id="UP000054686"/>
    </source>
</evidence>
<dbReference type="Pfam" id="PF02525">
    <property type="entry name" value="Flavodoxin_2"/>
    <property type="match status" value="1"/>
</dbReference>
<organism evidence="3 4">
    <name type="scientific">Schaalia odontolytica</name>
    <dbReference type="NCBI Taxonomy" id="1660"/>
    <lineage>
        <taxon>Bacteria</taxon>
        <taxon>Bacillati</taxon>
        <taxon>Actinomycetota</taxon>
        <taxon>Actinomycetes</taxon>
        <taxon>Actinomycetales</taxon>
        <taxon>Actinomycetaceae</taxon>
        <taxon>Schaalia</taxon>
    </lineage>
</organism>
<name>A0A0V8RQ84_9ACTO</name>
<dbReference type="GO" id="GO:0010181">
    <property type="term" value="F:FMN binding"/>
    <property type="evidence" value="ECO:0007669"/>
    <property type="project" value="TreeGrafter"/>
</dbReference>
<protein>
    <submittedName>
        <fullName evidence="3">NAD(P)H dehydrogenase</fullName>
    </submittedName>
</protein>
<accession>A0A0V8RQ84</accession>
<dbReference type="InterPro" id="IPR046980">
    <property type="entry name" value="KefG/KefF"/>
</dbReference>
<evidence type="ECO:0000259" key="2">
    <source>
        <dbReference type="Pfam" id="PF02525"/>
    </source>
</evidence>
<dbReference type="Proteomes" id="UP000054686">
    <property type="component" value="Unassembled WGS sequence"/>
</dbReference>
<dbReference type="PANTHER" id="PTHR47307">
    <property type="entry name" value="GLUTATHIONE-REGULATED POTASSIUM-EFFLUX SYSTEM ANCILLARY PROTEIN KEFG"/>
    <property type="match status" value="1"/>
</dbReference>
<dbReference type="RefSeq" id="WP_060567627.1">
    <property type="nucleotide sequence ID" value="NZ_CP040006.1"/>
</dbReference>
<dbReference type="AlphaFoldDB" id="A0A0V8RQ84"/>
<keyword evidence="1" id="KW-0560">Oxidoreductase</keyword>
<dbReference type="InterPro" id="IPR003680">
    <property type="entry name" value="Flavodoxin_fold"/>
</dbReference>
<evidence type="ECO:0000313" key="3">
    <source>
        <dbReference type="EMBL" id="KSW10304.1"/>
    </source>
</evidence>
<comment type="caution">
    <text evidence="3">The sequence shown here is derived from an EMBL/GenBank/DDBJ whole genome shotgun (WGS) entry which is preliminary data.</text>
</comment>
<dbReference type="Gene3D" id="3.40.50.360">
    <property type="match status" value="1"/>
</dbReference>
<dbReference type="GO" id="GO:0003955">
    <property type="term" value="F:NAD(P)H dehydrogenase (quinone) activity"/>
    <property type="evidence" value="ECO:0007669"/>
    <property type="project" value="TreeGrafter"/>
</dbReference>
<dbReference type="SUPFAM" id="SSF52218">
    <property type="entry name" value="Flavoproteins"/>
    <property type="match status" value="1"/>
</dbReference>
<dbReference type="InterPro" id="IPR029039">
    <property type="entry name" value="Flavoprotein-like_sf"/>
</dbReference>
<proteinExistence type="predicted"/>
<dbReference type="GO" id="GO:0009055">
    <property type="term" value="F:electron transfer activity"/>
    <property type="evidence" value="ECO:0007669"/>
    <property type="project" value="TreeGrafter"/>
</dbReference>
<dbReference type="OrthoDB" id="9798454at2"/>
<feature type="domain" description="Flavodoxin-like fold" evidence="2">
    <location>
        <begin position="3"/>
        <end position="172"/>
    </location>
</feature>
<evidence type="ECO:0000256" key="1">
    <source>
        <dbReference type="ARBA" id="ARBA00023002"/>
    </source>
</evidence>
<dbReference type="PANTHER" id="PTHR47307:SF1">
    <property type="entry name" value="GLUTATHIONE-REGULATED POTASSIUM-EFFLUX SYSTEM ANCILLARY PROTEIN KEFG"/>
    <property type="match status" value="1"/>
</dbReference>
<gene>
    <name evidence="3" type="ORF">APY09_09910</name>
</gene>
<dbReference type="EMBL" id="LLVT01000004">
    <property type="protein sequence ID" value="KSW10304.1"/>
    <property type="molecule type" value="Genomic_DNA"/>
</dbReference>
<reference evidence="3 4" key="1">
    <citation type="submission" date="2015-10" db="EMBL/GenBank/DDBJ databases">
        <title>Draft Genome of Actinomyces odontolyticus subsp. actinosynbacter strain XH001.</title>
        <authorList>
            <person name="Mclean J.S."/>
            <person name="He X."/>
        </authorList>
    </citation>
    <scope>NUCLEOTIDE SEQUENCE [LARGE SCALE GENOMIC DNA]</scope>
    <source>
        <strain evidence="3 4">XH001</strain>
    </source>
</reference>
<sequence length="183" mass="20184">MSNVLIVSGHPRTGDDSVANKTILEELAVLLPGAEIDHLDDLYPEYTFDIEAEQEKLRAADVIVLQYPLWWYGWPALLQKWMEDVFVRGFSHGSSGTALRGKKLVVSVTTGAAEAYYAPDSVDFNDLLTPAKATCALTGMEFTGSLPLYGVSYANRTDEAARADMVERSREHAKHLAEFVSSL</sequence>